<keyword evidence="7" id="KW-0067">ATP-binding</keyword>
<dbReference type="PANTHER" id="PTHR30153:SF2">
    <property type="entry name" value="REPLICATIVE DNA HELICASE"/>
    <property type="match status" value="1"/>
</dbReference>
<evidence type="ECO:0000256" key="9">
    <source>
        <dbReference type="ARBA" id="ARBA00023235"/>
    </source>
</evidence>
<dbReference type="STRING" id="441620.Mpop_2709"/>
<dbReference type="SUPFAM" id="SSF48024">
    <property type="entry name" value="N-terminal domain of DnaB helicase"/>
    <property type="match status" value="1"/>
</dbReference>
<evidence type="ECO:0000256" key="6">
    <source>
        <dbReference type="ARBA" id="ARBA00022806"/>
    </source>
</evidence>
<evidence type="ECO:0000313" key="14">
    <source>
        <dbReference type="Proteomes" id="UP000007136"/>
    </source>
</evidence>
<dbReference type="GO" id="GO:0003677">
    <property type="term" value="F:DNA binding"/>
    <property type="evidence" value="ECO:0007669"/>
    <property type="project" value="UniProtKB-KW"/>
</dbReference>
<keyword evidence="8" id="KW-0238">DNA-binding</keyword>
<dbReference type="GO" id="GO:0043139">
    <property type="term" value="F:5'-3' DNA helicase activity"/>
    <property type="evidence" value="ECO:0007669"/>
    <property type="project" value="UniProtKB-EC"/>
</dbReference>
<evidence type="ECO:0000259" key="12">
    <source>
        <dbReference type="PROSITE" id="PS51199"/>
    </source>
</evidence>
<dbReference type="GO" id="GO:0016787">
    <property type="term" value="F:hydrolase activity"/>
    <property type="evidence" value="ECO:0007669"/>
    <property type="project" value="UniProtKB-KW"/>
</dbReference>
<evidence type="ECO:0000256" key="11">
    <source>
        <dbReference type="ARBA" id="ARBA00048954"/>
    </source>
</evidence>
<dbReference type="Pfam" id="PF00772">
    <property type="entry name" value="DnaB"/>
    <property type="match status" value="1"/>
</dbReference>
<dbReference type="Gene3D" id="1.10.860.10">
    <property type="entry name" value="DNAb Helicase, Chain A"/>
    <property type="match status" value="1"/>
</dbReference>
<reference evidence="13" key="1">
    <citation type="submission" date="2008-04" db="EMBL/GenBank/DDBJ databases">
        <title>Complete sequence of chromosome of Methylobacterium populi BJ001.</title>
        <authorList>
            <consortium name="US DOE Joint Genome Institute"/>
            <person name="Copeland A."/>
            <person name="Lucas S."/>
            <person name="Lapidus A."/>
            <person name="Glavina del Rio T."/>
            <person name="Dalin E."/>
            <person name="Tice H."/>
            <person name="Bruce D."/>
            <person name="Goodwin L."/>
            <person name="Pitluck S."/>
            <person name="Chertkov O."/>
            <person name="Brettin T."/>
            <person name="Detter J.C."/>
            <person name="Han C."/>
            <person name="Kuske C.R."/>
            <person name="Schmutz J."/>
            <person name="Larimer F."/>
            <person name="Land M."/>
            <person name="Hauser L."/>
            <person name="Kyrpides N."/>
            <person name="Mikhailova N."/>
            <person name="Marx C."/>
            <person name="Richardson P."/>
        </authorList>
    </citation>
    <scope>NUCLEOTIDE SEQUENCE [LARGE SCALE GENOMIC DNA]</scope>
    <source>
        <strain evidence="13">BJ001</strain>
    </source>
</reference>
<evidence type="ECO:0000256" key="10">
    <source>
        <dbReference type="ARBA" id="ARBA00044969"/>
    </source>
</evidence>
<organism evidence="13 14">
    <name type="scientific">Methylorubrum populi (strain ATCC BAA-705 / NCIMB 13946 / BJ001)</name>
    <name type="common">Methylobacterium populi</name>
    <dbReference type="NCBI Taxonomy" id="441620"/>
    <lineage>
        <taxon>Bacteria</taxon>
        <taxon>Pseudomonadati</taxon>
        <taxon>Pseudomonadota</taxon>
        <taxon>Alphaproteobacteria</taxon>
        <taxon>Hyphomicrobiales</taxon>
        <taxon>Methylobacteriaceae</taxon>
        <taxon>Methylorubrum</taxon>
    </lineage>
</organism>
<dbReference type="GO" id="GO:1990077">
    <property type="term" value="C:primosome complex"/>
    <property type="evidence" value="ECO:0007669"/>
    <property type="project" value="UniProtKB-KW"/>
</dbReference>
<dbReference type="Pfam" id="PF03796">
    <property type="entry name" value="DnaB_C"/>
    <property type="match status" value="1"/>
</dbReference>
<name>B1ZCZ5_METPB</name>
<dbReference type="HOGENOM" id="CLU_005373_0_2_5"/>
<keyword evidence="5" id="KW-0378">Hydrolase</keyword>
<comment type="similarity">
    <text evidence="1">Belongs to the helicase family. DnaB subfamily.</text>
</comment>
<dbReference type="EC" id="5.6.2.3" evidence="10"/>
<dbReference type="RefSeq" id="WP_012454586.1">
    <property type="nucleotide sequence ID" value="NC_010725.1"/>
</dbReference>
<evidence type="ECO:0000256" key="7">
    <source>
        <dbReference type="ARBA" id="ARBA00022840"/>
    </source>
</evidence>
<comment type="catalytic activity">
    <reaction evidence="11">
        <text>ATP + H2O = ADP + phosphate + H(+)</text>
        <dbReference type="Rhea" id="RHEA:13065"/>
        <dbReference type="ChEBI" id="CHEBI:15377"/>
        <dbReference type="ChEBI" id="CHEBI:15378"/>
        <dbReference type="ChEBI" id="CHEBI:30616"/>
        <dbReference type="ChEBI" id="CHEBI:43474"/>
        <dbReference type="ChEBI" id="CHEBI:456216"/>
        <dbReference type="EC" id="5.6.2.3"/>
    </reaction>
</comment>
<proteinExistence type="inferred from homology"/>
<keyword evidence="6 13" id="KW-0347">Helicase</keyword>
<evidence type="ECO:0000256" key="1">
    <source>
        <dbReference type="ARBA" id="ARBA00008428"/>
    </source>
</evidence>
<dbReference type="OrthoDB" id="8328747at2"/>
<dbReference type="GO" id="GO:0006269">
    <property type="term" value="P:DNA replication, synthesis of primer"/>
    <property type="evidence" value="ECO:0007669"/>
    <property type="project" value="UniProtKB-KW"/>
</dbReference>
<feature type="domain" description="SF4 helicase" evidence="12">
    <location>
        <begin position="175"/>
        <end position="459"/>
    </location>
</feature>
<dbReference type="PROSITE" id="PS51199">
    <property type="entry name" value="SF4_HELICASE"/>
    <property type="match status" value="1"/>
</dbReference>
<evidence type="ECO:0000256" key="2">
    <source>
        <dbReference type="ARBA" id="ARBA00022515"/>
    </source>
</evidence>
<dbReference type="Proteomes" id="UP000007136">
    <property type="component" value="Chromosome"/>
</dbReference>
<keyword evidence="2" id="KW-0639">Primosome</keyword>
<dbReference type="InterPro" id="IPR007693">
    <property type="entry name" value="DNA_helicase_DnaB-like_N"/>
</dbReference>
<dbReference type="AlphaFoldDB" id="B1ZCZ5"/>
<evidence type="ECO:0000256" key="5">
    <source>
        <dbReference type="ARBA" id="ARBA00022801"/>
    </source>
</evidence>
<evidence type="ECO:0000313" key="13">
    <source>
        <dbReference type="EMBL" id="ACB80864.1"/>
    </source>
</evidence>
<keyword evidence="9" id="KW-0413">Isomerase</keyword>
<dbReference type="GO" id="GO:0005829">
    <property type="term" value="C:cytosol"/>
    <property type="evidence" value="ECO:0007669"/>
    <property type="project" value="TreeGrafter"/>
</dbReference>
<keyword evidence="4" id="KW-0547">Nucleotide-binding</keyword>
<dbReference type="InterPro" id="IPR016136">
    <property type="entry name" value="DNA_helicase_N/primase_C"/>
</dbReference>
<dbReference type="PANTHER" id="PTHR30153">
    <property type="entry name" value="REPLICATIVE DNA HELICASE DNAB"/>
    <property type="match status" value="1"/>
</dbReference>
<evidence type="ECO:0000256" key="3">
    <source>
        <dbReference type="ARBA" id="ARBA00022705"/>
    </source>
</evidence>
<accession>B1ZCZ5</accession>
<dbReference type="eggNOG" id="COG0305">
    <property type="taxonomic scope" value="Bacteria"/>
</dbReference>
<dbReference type="InterPro" id="IPR027417">
    <property type="entry name" value="P-loop_NTPase"/>
</dbReference>
<evidence type="ECO:0000256" key="4">
    <source>
        <dbReference type="ARBA" id="ARBA00022741"/>
    </source>
</evidence>
<keyword evidence="3" id="KW-0235">DNA replication</keyword>
<dbReference type="GO" id="GO:0005524">
    <property type="term" value="F:ATP binding"/>
    <property type="evidence" value="ECO:0007669"/>
    <property type="project" value="UniProtKB-KW"/>
</dbReference>
<dbReference type="EMBL" id="CP001029">
    <property type="protein sequence ID" value="ACB80864.1"/>
    <property type="molecule type" value="Genomic_DNA"/>
</dbReference>
<sequence length="472" mass="53077">MQVPNPYNIEAEQQILGALLMRDEIFHDIAGDVEADDFYDRQHQTVFRTIAQLVDTGKRVNAAIVHDFAKSGDKGTSVDPDYIEVLMEGVADLRDTIHYAKQVRDLARRRRWIAAAVDGIQAIGRLDPLTEAQNAIDEADVRILNSSKVDVSHVRMFGEWAQLATSRAIAAIDSPSVATSGLKWGLNAVDQVAGPLMPGQLVIKGGRPGSGKSALAGQAAEFFGSQAPGFIMSLEMEGEDWAIRAMSAHSDLPAWRIANARINEDEAGRLDELARRMRRLPVWIDHSPRMDIEKIRARAIRYKHKFGIRWMIVDHLHIIEPSFKRQERADITAKASEELKKMAKELQIGVVALAQMNKEVRSRDDGRPRSGDLMYYSSIEPHADTIIFTHRPEIAHLERKPDMTDPDSKDAVAWRDKMTLIEGRAEIINAKRRHGKAYQTQACEFVGETMHFRDLAAKELPLSDAYAEMKRF</sequence>
<dbReference type="Gene3D" id="3.40.50.300">
    <property type="entry name" value="P-loop containing nucleotide triphosphate hydrolases"/>
    <property type="match status" value="1"/>
</dbReference>
<dbReference type="SUPFAM" id="SSF52540">
    <property type="entry name" value="P-loop containing nucleoside triphosphate hydrolases"/>
    <property type="match status" value="1"/>
</dbReference>
<dbReference type="InterPro" id="IPR036185">
    <property type="entry name" value="DNA_heli_DnaB-like_N_sf"/>
</dbReference>
<protein>
    <recommendedName>
        <fullName evidence="10">DNA 5'-3' helicase</fullName>
        <ecNumber evidence="10">5.6.2.3</ecNumber>
    </recommendedName>
</protein>
<gene>
    <name evidence="13" type="ordered locus">Mpop_2709</name>
</gene>
<evidence type="ECO:0000256" key="8">
    <source>
        <dbReference type="ARBA" id="ARBA00023125"/>
    </source>
</evidence>
<dbReference type="InterPro" id="IPR007694">
    <property type="entry name" value="DNA_helicase_DnaB-like_C"/>
</dbReference>
<dbReference type="KEGG" id="mpo:Mpop_2709"/>